<organism evidence="3 4">
    <name type="scientific">Panicum miliaceum</name>
    <name type="common">Proso millet</name>
    <name type="synonym">Broomcorn millet</name>
    <dbReference type="NCBI Taxonomy" id="4540"/>
    <lineage>
        <taxon>Eukaryota</taxon>
        <taxon>Viridiplantae</taxon>
        <taxon>Streptophyta</taxon>
        <taxon>Embryophyta</taxon>
        <taxon>Tracheophyta</taxon>
        <taxon>Spermatophyta</taxon>
        <taxon>Magnoliopsida</taxon>
        <taxon>Liliopsida</taxon>
        <taxon>Poales</taxon>
        <taxon>Poaceae</taxon>
        <taxon>PACMAD clade</taxon>
        <taxon>Panicoideae</taxon>
        <taxon>Panicodae</taxon>
        <taxon>Paniceae</taxon>
        <taxon>Panicinae</taxon>
        <taxon>Panicum</taxon>
        <taxon>Panicum sect. Panicum</taxon>
    </lineage>
</organism>
<feature type="domain" description="GST C-terminal" evidence="2">
    <location>
        <begin position="1"/>
        <end position="112"/>
    </location>
</feature>
<evidence type="ECO:0000259" key="2">
    <source>
        <dbReference type="PROSITE" id="PS50405"/>
    </source>
</evidence>
<dbReference type="InterPro" id="IPR045074">
    <property type="entry name" value="GST_C_Tau"/>
</dbReference>
<dbReference type="PANTHER" id="PTHR11260">
    <property type="entry name" value="GLUTATHIONE S-TRANSFERASE, GST, SUPERFAMILY, GST DOMAIN CONTAINING"/>
    <property type="match status" value="1"/>
</dbReference>
<dbReference type="GO" id="GO:0004364">
    <property type="term" value="F:glutathione transferase activity"/>
    <property type="evidence" value="ECO:0007669"/>
    <property type="project" value="UniProtKB-UniRule"/>
</dbReference>
<evidence type="ECO:0000313" key="3">
    <source>
        <dbReference type="EMBL" id="RLM62276.1"/>
    </source>
</evidence>
<dbReference type="SUPFAM" id="SSF47616">
    <property type="entry name" value="GST C-terminal domain-like"/>
    <property type="match status" value="1"/>
</dbReference>
<dbReference type="InterPro" id="IPR010987">
    <property type="entry name" value="Glutathione-S-Trfase_C-like"/>
</dbReference>
<sequence length="129" mass="14952">MSTPVKLLKPFWLAHWTEGEVQKGFAKEAKENLALLEVQLRGKRFFGGDTVGYIDIVFCWLAPCLSVIEEVTGMTVVDESEYPALRQWEKEYNSYEALKPCLADRDQLVAYFTENKEKYKMYANAWAQQ</sequence>
<dbReference type="Pfam" id="PF13410">
    <property type="entry name" value="GST_C_2"/>
    <property type="match status" value="1"/>
</dbReference>
<comment type="catalytic activity">
    <reaction evidence="1">
        <text>RX + glutathione = an S-substituted glutathione + a halide anion + H(+)</text>
        <dbReference type="Rhea" id="RHEA:16437"/>
        <dbReference type="ChEBI" id="CHEBI:15378"/>
        <dbReference type="ChEBI" id="CHEBI:16042"/>
        <dbReference type="ChEBI" id="CHEBI:17792"/>
        <dbReference type="ChEBI" id="CHEBI:57925"/>
        <dbReference type="ChEBI" id="CHEBI:90779"/>
        <dbReference type="EC" id="2.5.1.18"/>
    </reaction>
</comment>
<dbReference type="EC" id="2.5.1.18" evidence="1"/>
<dbReference type="PANTHER" id="PTHR11260:SF569">
    <property type="entry name" value="GLUTATHIONE TRANSFERASE"/>
    <property type="match status" value="1"/>
</dbReference>
<dbReference type="STRING" id="4540.A0A3L6PVH8"/>
<dbReference type="AlphaFoldDB" id="A0A3L6PVH8"/>
<accession>A0A3L6PVH8</accession>
<gene>
    <name evidence="3" type="ORF">C2845_PM14G12930</name>
</gene>
<proteinExistence type="inferred from homology"/>
<comment type="function">
    <text evidence="1">Is involved in the conjugation of reduced glutathione to a wide number of exogenous and endogenous hydrophobic electrophiles.</text>
</comment>
<comment type="similarity">
    <text evidence="1">Belongs to the GST superfamily.</text>
</comment>
<keyword evidence="1" id="KW-0963">Cytoplasm</keyword>
<dbReference type="CDD" id="cd03185">
    <property type="entry name" value="GST_C_Tau"/>
    <property type="match status" value="1"/>
</dbReference>
<dbReference type="InterPro" id="IPR036282">
    <property type="entry name" value="Glutathione-S-Trfase_C_sf"/>
</dbReference>
<dbReference type="PROSITE" id="PS50405">
    <property type="entry name" value="GST_CTER"/>
    <property type="match status" value="1"/>
</dbReference>
<dbReference type="EMBL" id="PQIB02000016">
    <property type="protein sequence ID" value="RLM62276.1"/>
    <property type="molecule type" value="Genomic_DNA"/>
</dbReference>
<dbReference type="OrthoDB" id="4951845at2759"/>
<comment type="subcellular location">
    <subcellularLocation>
        <location evidence="1">Cytoplasm</location>
        <location evidence="1">Cytosol</location>
    </subcellularLocation>
</comment>
<dbReference type="Gene3D" id="1.20.1050.10">
    <property type="match status" value="1"/>
</dbReference>
<dbReference type="GO" id="GO:0005829">
    <property type="term" value="C:cytosol"/>
    <property type="evidence" value="ECO:0007669"/>
    <property type="project" value="UniProtKB-SubCell"/>
</dbReference>
<dbReference type="InterPro" id="IPR045073">
    <property type="entry name" value="Omega/Tau-like"/>
</dbReference>
<evidence type="ECO:0000313" key="4">
    <source>
        <dbReference type="Proteomes" id="UP000275267"/>
    </source>
</evidence>
<dbReference type="GO" id="GO:0006749">
    <property type="term" value="P:glutathione metabolic process"/>
    <property type="evidence" value="ECO:0007669"/>
    <property type="project" value="InterPro"/>
</dbReference>
<comment type="caution">
    <text evidence="3">The sequence shown here is derived from an EMBL/GenBank/DDBJ whole genome shotgun (WGS) entry which is preliminary data.</text>
</comment>
<evidence type="ECO:0000256" key="1">
    <source>
        <dbReference type="RuleBase" id="RU369102"/>
    </source>
</evidence>
<keyword evidence="1" id="KW-0808">Transferase</keyword>
<keyword evidence="4" id="KW-1185">Reference proteome</keyword>
<reference evidence="4" key="1">
    <citation type="journal article" date="2019" name="Nat. Commun.">
        <title>The genome of broomcorn millet.</title>
        <authorList>
            <person name="Zou C."/>
            <person name="Miki D."/>
            <person name="Li D."/>
            <person name="Tang Q."/>
            <person name="Xiao L."/>
            <person name="Rajput S."/>
            <person name="Deng P."/>
            <person name="Jia W."/>
            <person name="Huang R."/>
            <person name="Zhang M."/>
            <person name="Sun Y."/>
            <person name="Hu J."/>
            <person name="Fu X."/>
            <person name="Schnable P.S."/>
            <person name="Li F."/>
            <person name="Zhang H."/>
            <person name="Feng B."/>
            <person name="Zhu X."/>
            <person name="Liu R."/>
            <person name="Schnable J.C."/>
            <person name="Zhu J.-K."/>
            <person name="Zhang H."/>
        </authorList>
    </citation>
    <scope>NUCLEOTIDE SEQUENCE [LARGE SCALE GENOMIC DNA]</scope>
</reference>
<dbReference type="Proteomes" id="UP000275267">
    <property type="component" value="Unassembled WGS sequence"/>
</dbReference>
<protein>
    <recommendedName>
        <fullName evidence="1">Glutathione S-transferase</fullName>
        <ecNumber evidence="1">2.5.1.18</ecNumber>
    </recommendedName>
</protein>
<name>A0A3L6PVH8_PANMI</name>